<dbReference type="Gene3D" id="2.90.10.10">
    <property type="entry name" value="Bulb-type lectin domain"/>
    <property type="match status" value="1"/>
</dbReference>
<evidence type="ECO:0000256" key="2">
    <source>
        <dbReference type="ARBA" id="ARBA00022475"/>
    </source>
</evidence>
<evidence type="ECO:0000256" key="7">
    <source>
        <dbReference type="ARBA" id="ARBA00022729"/>
    </source>
</evidence>
<evidence type="ECO:0000256" key="16">
    <source>
        <dbReference type="ARBA" id="ARBA00023180"/>
    </source>
</evidence>
<dbReference type="EC" id="2.7.11.1" evidence="19"/>
<dbReference type="SMART" id="SM00220">
    <property type="entry name" value="S_TKc"/>
    <property type="match status" value="1"/>
</dbReference>
<sequence>MSAKNSSCFVPVLLLLCFLMSFHLTFGADSIVTNQAISGNQTIVSSGGNFELGFFQAGNSSKYYVGIWFKKVSDKTVVWVANRERPVMDKYSSELKVVDGNLVLLDEKETEVWSTDTNFKAYDVEAVLLDEGNLVLRNGSKRTLWQSWDWPSDTWLPGSKIGYNKRTNRKQILTSWKNPEDPTPGMYTLELDPIGNQYIIRWNRSQQIWASGAWKGQIFSNVPEMGKKFLFNFNYTTTETEVYFTYSLINTSPYIARFIMDYTGQIKQLTWLDNVQKWFLIWSEPKTQCEVNAYCGAYGVCNAMVFPVCDCLPGFKGRFEKSWSLREYSGGCERITKLEHGEANTGNLKADIFGEYPYMKLPDNPQLVSAVNATDCKSICLSRISCTAYAYYADACSTWRGDLFNMQQLAGDDINGKVIYIRLHASKLSKNNKGIIPGAIGGSIAVVIVMVSLILIAIKKRKLRRATEAAKPVEGTVVAFGFKDLQTATKNFSEMLGRGSFGSVFKGTLPDSTVIAVKKLEGIRQGEKQFRNEISTIGFIQHVNLVHLLGFCSEGNKKLLVYEYASNGSLDSHIFNKEKSKSTLSWRARYEIALGTARGLVYLHENCRDCIIHCDVKPENILLDTHMCPKVADFGLAKLVGRDFSRVLTTMRGTRGYLAPEWLSGASVTAKADVYSYGMMLFEFVSGRRNVQHTNGKINFFPTSAAKVIINGGDILGILDPNLNQVADVEEVTRICRVACWCIQDDETIRPSMGQVVQILEGVLVVDLPPDPRVLQVFLDNEEDVVFFSDESSSTVQKQYFKRKIQVPLKTPG</sequence>
<dbReference type="InterPro" id="IPR003609">
    <property type="entry name" value="Pan_app"/>
</dbReference>
<evidence type="ECO:0000256" key="15">
    <source>
        <dbReference type="ARBA" id="ARBA00023170"/>
    </source>
</evidence>
<feature type="chain" id="PRO_5041904771" description="Receptor-like serine/threonine-protein kinase" evidence="22">
    <location>
        <begin position="28"/>
        <end position="813"/>
    </location>
</feature>
<keyword evidence="8" id="KW-0430">Lectin</keyword>
<evidence type="ECO:0000256" key="9">
    <source>
        <dbReference type="ARBA" id="ARBA00022741"/>
    </source>
</evidence>
<evidence type="ECO:0000256" key="1">
    <source>
        <dbReference type="ARBA" id="ARBA00004251"/>
    </source>
</evidence>
<dbReference type="SUPFAM" id="SSF51110">
    <property type="entry name" value="alpha-D-mannose-specific plant lectins"/>
    <property type="match status" value="1"/>
</dbReference>
<evidence type="ECO:0000256" key="5">
    <source>
        <dbReference type="ARBA" id="ARBA00022679"/>
    </source>
</evidence>
<reference evidence="26" key="1">
    <citation type="journal article" date="2016" name="Nat. Genet.">
        <title>A high-quality carrot genome assembly provides new insights into carotenoid accumulation and asterid genome evolution.</title>
        <authorList>
            <person name="Iorizzo M."/>
            <person name="Ellison S."/>
            <person name="Senalik D."/>
            <person name="Zeng P."/>
            <person name="Satapoomin P."/>
            <person name="Huang J."/>
            <person name="Bowman M."/>
            <person name="Iovene M."/>
            <person name="Sanseverino W."/>
            <person name="Cavagnaro P."/>
            <person name="Yildiz M."/>
            <person name="Macko-Podgorni A."/>
            <person name="Moranska E."/>
            <person name="Grzebelus E."/>
            <person name="Grzebelus D."/>
            <person name="Ashrafi H."/>
            <person name="Zheng Z."/>
            <person name="Cheng S."/>
            <person name="Spooner D."/>
            <person name="Van Deynze A."/>
            <person name="Simon P."/>
        </authorList>
    </citation>
    <scope>NUCLEOTIDE SEQUENCE</scope>
    <source>
        <tissue evidence="26">Leaf</tissue>
    </source>
</reference>
<evidence type="ECO:0000259" key="23">
    <source>
        <dbReference type="PROSITE" id="PS50011"/>
    </source>
</evidence>
<dbReference type="GO" id="GO:0005524">
    <property type="term" value="F:ATP binding"/>
    <property type="evidence" value="ECO:0007669"/>
    <property type="project" value="UniProtKB-UniRule"/>
</dbReference>
<evidence type="ECO:0000256" key="17">
    <source>
        <dbReference type="ARBA" id="ARBA00047899"/>
    </source>
</evidence>
<dbReference type="Pfam" id="PF01453">
    <property type="entry name" value="B_lectin"/>
    <property type="match status" value="1"/>
</dbReference>
<keyword evidence="6 21" id="KW-0812">Transmembrane</keyword>
<dbReference type="AlphaFoldDB" id="A0AAF1ATF3"/>
<dbReference type="InterPro" id="IPR000719">
    <property type="entry name" value="Prot_kinase_dom"/>
</dbReference>
<dbReference type="PIRSF" id="PIRSF000641">
    <property type="entry name" value="SRK"/>
    <property type="match status" value="1"/>
</dbReference>
<dbReference type="FunFam" id="3.30.200.20:FF:000370">
    <property type="entry name" value="Receptor-like protein kinase 4"/>
    <property type="match status" value="1"/>
</dbReference>
<dbReference type="GO" id="GO:0030246">
    <property type="term" value="F:carbohydrate binding"/>
    <property type="evidence" value="ECO:0007669"/>
    <property type="project" value="UniProtKB-KW"/>
</dbReference>
<dbReference type="CDD" id="cd14066">
    <property type="entry name" value="STKc_IRAK"/>
    <property type="match status" value="1"/>
</dbReference>
<evidence type="ECO:0000256" key="8">
    <source>
        <dbReference type="ARBA" id="ARBA00022734"/>
    </source>
</evidence>
<dbReference type="PROSITE" id="PS00107">
    <property type="entry name" value="PROTEIN_KINASE_ATP"/>
    <property type="match status" value="1"/>
</dbReference>
<keyword evidence="27" id="KW-1185">Reference proteome</keyword>
<evidence type="ECO:0000256" key="3">
    <source>
        <dbReference type="ARBA" id="ARBA00022527"/>
    </source>
</evidence>
<dbReference type="KEGG" id="dcr:108211786"/>
<comment type="catalytic activity">
    <reaction evidence="18 19">
        <text>L-seryl-[protein] + ATP = O-phospho-L-seryl-[protein] + ADP + H(+)</text>
        <dbReference type="Rhea" id="RHEA:17989"/>
        <dbReference type="Rhea" id="RHEA-COMP:9863"/>
        <dbReference type="Rhea" id="RHEA-COMP:11604"/>
        <dbReference type="ChEBI" id="CHEBI:15378"/>
        <dbReference type="ChEBI" id="CHEBI:29999"/>
        <dbReference type="ChEBI" id="CHEBI:30616"/>
        <dbReference type="ChEBI" id="CHEBI:83421"/>
        <dbReference type="ChEBI" id="CHEBI:456216"/>
        <dbReference type="EC" id="2.7.11.1"/>
    </reaction>
</comment>
<keyword evidence="2" id="KW-1003">Cell membrane</keyword>
<dbReference type="Gene3D" id="3.30.200.20">
    <property type="entry name" value="Phosphorylase Kinase, domain 1"/>
    <property type="match status" value="1"/>
</dbReference>
<evidence type="ECO:0000256" key="20">
    <source>
        <dbReference type="PROSITE-ProRule" id="PRU10141"/>
    </source>
</evidence>
<evidence type="ECO:0000256" key="13">
    <source>
        <dbReference type="ARBA" id="ARBA00023136"/>
    </source>
</evidence>
<evidence type="ECO:0000256" key="10">
    <source>
        <dbReference type="ARBA" id="ARBA00022777"/>
    </source>
</evidence>
<evidence type="ECO:0000256" key="21">
    <source>
        <dbReference type="SAM" id="Phobius"/>
    </source>
</evidence>
<dbReference type="GO" id="GO:0005886">
    <property type="term" value="C:plasma membrane"/>
    <property type="evidence" value="ECO:0007669"/>
    <property type="project" value="UniProtKB-SubCell"/>
</dbReference>
<feature type="binding site" evidence="20">
    <location>
        <position position="519"/>
    </location>
    <ligand>
        <name>ATP</name>
        <dbReference type="ChEBI" id="CHEBI:30616"/>
    </ligand>
</feature>
<dbReference type="InterPro" id="IPR024171">
    <property type="entry name" value="SRK-like_kinase"/>
</dbReference>
<dbReference type="FunFam" id="1.10.510.10:FF:000227">
    <property type="entry name" value="Serine/threonine-protein kinase"/>
    <property type="match status" value="1"/>
</dbReference>
<dbReference type="Pfam" id="PF00069">
    <property type="entry name" value="Pkinase"/>
    <property type="match status" value="1"/>
</dbReference>
<organism evidence="26 27">
    <name type="scientific">Daucus carota subsp. sativus</name>
    <name type="common">Carrot</name>
    <dbReference type="NCBI Taxonomy" id="79200"/>
    <lineage>
        <taxon>Eukaryota</taxon>
        <taxon>Viridiplantae</taxon>
        <taxon>Streptophyta</taxon>
        <taxon>Embryophyta</taxon>
        <taxon>Tracheophyta</taxon>
        <taxon>Spermatophyta</taxon>
        <taxon>Magnoliopsida</taxon>
        <taxon>eudicotyledons</taxon>
        <taxon>Gunneridae</taxon>
        <taxon>Pentapetalae</taxon>
        <taxon>asterids</taxon>
        <taxon>campanulids</taxon>
        <taxon>Apiales</taxon>
        <taxon>Apiaceae</taxon>
        <taxon>Apioideae</taxon>
        <taxon>Scandiceae</taxon>
        <taxon>Daucinae</taxon>
        <taxon>Daucus</taxon>
        <taxon>Daucus sect. Daucus</taxon>
    </lineage>
</organism>
<accession>A0AAF1ATF3</accession>
<feature type="transmembrane region" description="Helical" evidence="21">
    <location>
        <begin position="435"/>
        <end position="458"/>
    </location>
</feature>
<keyword evidence="3 19" id="KW-0723">Serine/threonine-protein kinase</keyword>
<dbReference type="CDD" id="cd01098">
    <property type="entry name" value="PAN_AP_plant"/>
    <property type="match status" value="1"/>
</dbReference>
<keyword evidence="9 19" id="KW-0547">Nucleotide-binding</keyword>
<dbReference type="SUPFAM" id="SSF56112">
    <property type="entry name" value="Protein kinase-like (PK-like)"/>
    <property type="match status" value="1"/>
</dbReference>
<feature type="domain" description="Protein kinase" evidence="23">
    <location>
        <begin position="490"/>
        <end position="764"/>
    </location>
</feature>
<dbReference type="InterPro" id="IPR001480">
    <property type="entry name" value="Bulb-type_lectin_dom"/>
</dbReference>
<keyword evidence="4" id="KW-0597">Phosphoprotein</keyword>
<dbReference type="PROSITE" id="PS50948">
    <property type="entry name" value="PAN"/>
    <property type="match status" value="1"/>
</dbReference>
<evidence type="ECO:0000313" key="26">
    <source>
        <dbReference type="EMBL" id="WOG91710.1"/>
    </source>
</evidence>
<dbReference type="Pfam" id="PF08276">
    <property type="entry name" value="PAN_2"/>
    <property type="match status" value="1"/>
</dbReference>
<dbReference type="Gene3D" id="1.10.510.10">
    <property type="entry name" value="Transferase(Phosphotransferase) domain 1"/>
    <property type="match status" value="1"/>
</dbReference>
<dbReference type="InterPro" id="IPR011009">
    <property type="entry name" value="Kinase-like_dom_sf"/>
</dbReference>
<keyword evidence="11 19" id="KW-0067">ATP-binding</keyword>
<reference evidence="26" key="2">
    <citation type="submission" date="2022-03" db="EMBL/GenBank/DDBJ databases">
        <title>Draft title - Genomic analysis of global carrot germplasm unveils the trajectory of domestication and the origin of high carotenoid orange carrot.</title>
        <authorList>
            <person name="Iorizzo M."/>
            <person name="Ellison S."/>
            <person name="Senalik D."/>
            <person name="Macko-Podgorni A."/>
            <person name="Grzebelus D."/>
            <person name="Bostan H."/>
            <person name="Rolling W."/>
            <person name="Curaba J."/>
            <person name="Simon P."/>
        </authorList>
    </citation>
    <scope>NUCLEOTIDE SEQUENCE</scope>
    <source>
        <tissue evidence="26">Leaf</tissue>
    </source>
</reference>
<evidence type="ECO:0000256" key="6">
    <source>
        <dbReference type="ARBA" id="ARBA00022692"/>
    </source>
</evidence>
<dbReference type="Pfam" id="PF00954">
    <property type="entry name" value="S_locus_glycop"/>
    <property type="match status" value="1"/>
</dbReference>
<evidence type="ECO:0000256" key="22">
    <source>
        <dbReference type="SAM" id="SignalP"/>
    </source>
</evidence>
<dbReference type="InterPro" id="IPR036426">
    <property type="entry name" value="Bulb-type_lectin_dom_sf"/>
</dbReference>
<evidence type="ECO:0000256" key="11">
    <source>
        <dbReference type="ARBA" id="ARBA00022840"/>
    </source>
</evidence>
<proteinExistence type="inferred from homology"/>
<evidence type="ECO:0000259" key="25">
    <source>
        <dbReference type="PROSITE" id="PS50948"/>
    </source>
</evidence>
<keyword evidence="10 19" id="KW-0418">Kinase</keyword>
<comment type="similarity">
    <text evidence="19">Belongs to the protein kinase superfamily. Ser/Thr protein kinase family.</text>
</comment>
<feature type="signal peptide" evidence="22">
    <location>
        <begin position="1"/>
        <end position="27"/>
    </location>
</feature>
<dbReference type="EMBL" id="CP093345">
    <property type="protein sequence ID" value="WOG91710.1"/>
    <property type="molecule type" value="Genomic_DNA"/>
</dbReference>
<evidence type="ECO:0000256" key="4">
    <source>
        <dbReference type="ARBA" id="ARBA00022553"/>
    </source>
</evidence>
<feature type="domain" description="Apple" evidence="25">
    <location>
        <begin position="332"/>
        <end position="425"/>
    </location>
</feature>
<dbReference type="FunFam" id="2.90.10.10:FF:000005">
    <property type="entry name" value="G-type lectin S-receptor-like serine/threonine-protein kinase"/>
    <property type="match status" value="1"/>
</dbReference>
<evidence type="ECO:0000313" key="27">
    <source>
        <dbReference type="Proteomes" id="UP000077755"/>
    </source>
</evidence>
<feature type="domain" description="Bulb-type lectin" evidence="24">
    <location>
        <begin position="28"/>
        <end position="149"/>
    </location>
</feature>
<evidence type="ECO:0000259" key="24">
    <source>
        <dbReference type="PROSITE" id="PS50927"/>
    </source>
</evidence>
<dbReference type="SMART" id="SM00108">
    <property type="entry name" value="B_lectin"/>
    <property type="match status" value="1"/>
</dbReference>
<dbReference type="PROSITE" id="PS00108">
    <property type="entry name" value="PROTEIN_KINASE_ST"/>
    <property type="match status" value="1"/>
</dbReference>
<keyword evidence="5 19" id="KW-0808">Transferase</keyword>
<keyword evidence="13 21" id="KW-0472">Membrane</keyword>
<dbReference type="InterPro" id="IPR008271">
    <property type="entry name" value="Ser/Thr_kinase_AS"/>
</dbReference>
<dbReference type="InterPro" id="IPR017441">
    <property type="entry name" value="Protein_kinase_ATP_BS"/>
</dbReference>
<dbReference type="PANTHER" id="PTHR47974:SF19">
    <property type="entry name" value="RECEPTOR-LIKE SERINE_THREONINE-PROTEIN KINASE"/>
    <property type="match status" value="1"/>
</dbReference>
<comment type="subcellular location">
    <subcellularLocation>
        <location evidence="1">Cell membrane</location>
        <topology evidence="1">Single-pass type I membrane protein</topology>
    </subcellularLocation>
</comment>
<dbReference type="GO" id="GO:0004674">
    <property type="term" value="F:protein serine/threonine kinase activity"/>
    <property type="evidence" value="ECO:0007669"/>
    <property type="project" value="UniProtKB-KW"/>
</dbReference>
<dbReference type="CDD" id="cd00028">
    <property type="entry name" value="B_lectin"/>
    <property type="match status" value="1"/>
</dbReference>
<keyword evidence="15" id="KW-0675">Receptor</keyword>
<dbReference type="Proteomes" id="UP000077755">
    <property type="component" value="Chromosome 3"/>
</dbReference>
<dbReference type="InterPro" id="IPR000858">
    <property type="entry name" value="S_locus_glycoprot_dom"/>
</dbReference>
<name>A0AAF1ATF3_DAUCS</name>
<keyword evidence="14" id="KW-1015">Disulfide bond</keyword>
<dbReference type="PROSITE" id="PS50011">
    <property type="entry name" value="PROTEIN_KINASE_DOM"/>
    <property type="match status" value="1"/>
</dbReference>
<keyword evidence="16" id="KW-0325">Glycoprotein</keyword>
<gene>
    <name evidence="26" type="ORF">DCAR_0310960</name>
</gene>
<comment type="catalytic activity">
    <reaction evidence="17 19">
        <text>L-threonyl-[protein] + ATP = O-phospho-L-threonyl-[protein] + ADP + H(+)</text>
        <dbReference type="Rhea" id="RHEA:46608"/>
        <dbReference type="Rhea" id="RHEA-COMP:11060"/>
        <dbReference type="Rhea" id="RHEA-COMP:11605"/>
        <dbReference type="ChEBI" id="CHEBI:15378"/>
        <dbReference type="ChEBI" id="CHEBI:30013"/>
        <dbReference type="ChEBI" id="CHEBI:30616"/>
        <dbReference type="ChEBI" id="CHEBI:61977"/>
        <dbReference type="ChEBI" id="CHEBI:456216"/>
        <dbReference type="EC" id="2.7.11.1"/>
    </reaction>
</comment>
<evidence type="ECO:0000256" key="12">
    <source>
        <dbReference type="ARBA" id="ARBA00022989"/>
    </source>
</evidence>
<evidence type="ECO:0000256" key="19">
    <source>
        <dbReference type="PIRNR" id="PIRNR000641"/>
    </source>
</evidence>
<dbReference type="GO" id="GO:0048544">
    <property type="term" value="P:recognition of pollen"/>
    <property type="evidence" value="ECO:0007669"/>
    <property type="project" value="InterPro"/>
</dbReference>
<evidence type="ECO:0000256" key="18">
    <source>
        <dbReference type="ARBA" id="ARBA00048679"/>
    </source>
</evidence>
<evidence type="ECO:0000256" key="14">
    <source>
        <dbReference type="ARBA" id="ARBA00023157"/>
    </source>
</evidence>
<keyword evidence="12 21" id="KW-1133">Transmembrane helix</keyword>
<keyword evidence="7 22" id="KW-0732">Signal</keyword>
<dbReference type="PROSITE" id="PS50927">
    <property type="entry name" value="BULB_LECTIN"/>
    <property type="match status" value="1"/>
</dbReference>
<protein>
    <recommendedName>
        <fullName evidence="19">Receptor-like serine/threonine-protein kinase</fullName>
        <ecNumber evidence="19">2.7.11.1</ecNumber>
    </recommendedName>
</protein>
<dbReference type="PANTHER" id="PTHR47974">
    <property type="entry name" value="OS07G0415500 PROTEIN"/>
    <property type="match status" value="1"/>
</dbReference>
<dbReference type="SMART" id="SM00473">
    <property type="entry name" value="PAN_AP"/>
    <property type="match status" value="1"/>
</dbReference>